<feature type="signal peptide" evidence="1">
    <location>
        <begin position="1"/>
        <end position="24"/>
    </location>
</feature>
<organism evidence="2 3">
    <name type="scientific">Pokkaliibacter plantistimulans</name>
    <dbReference type="NCBI Taxonomy" id="1635171"/>
    <lineage>
        <taxon>Bacteria</taxon>
        <taxon>Pseudomonadati</taxon>
        <taxon>Pseudomonadota</taxon>
        <taxon>Gammaproteobacteria</taxon>
        <taxon>Oceanospirillales</taxon>
        <taxon>Balneatrichaceae</taxon>
        <taxon>Pokkaliibacter</taxon>
    </lineage>
</organism>
<dbReference type="EMBL" id="LAPT01000012">
    <property type="protein sequence ID" value="PXF32655.1"/>
    <property type="molecule type" value="Genomic_DNA"/>
</dbReference>
<keyword evidence="3" id="KW-1185">Reference proteome</keyword>
<comment type="caution">
    <text evidence="2">The sequence shown here is derived from an EMBL/GenBank/DDBJ whole genome shotgun (WGS) entry which is preliminary data.</text>
</comment>
<protein>
    <submittedName>
        <fullName evidence="2">Conjugal transfer protein</fullName>
    </submittedName>
</protein>
<reference evidence="2 3" key="1">
    <citation type="submission" date="2015-03" db="EMBL/GenBank/DDBJ databases">
        <authorList>
            <person name="Krishnan R."/>
            <person name="Midha S."/>
            <person name="Patil P.B."/>
            <person name="Rameshkumar N."/>
        </authorList>
    </citation>
    <scope>NUCLEOTIDE SEQUENCE [LARGE SCALE GENOMIC DNA]</scope>
    <source>
        <strain evidence="2 3">L1E11</strain>
    </source>
</reference>
<evidence type="ECO:0000256" key="1">
    <source>
        <dbReference type="SAM" id="SignalP"/>
    </source>
</evidence>
<feature type="chain" id="PRO_5046522844" evidence="1">
    <location>
        <begin position="25"/>
        <end position="302"/>
    </location>
</feature>
<name>A0ABX5M6Y2_9GAMM</name>
<keyword evidence="1" id="KW-0732">Signal</keyword>
<proteinExistence type="predicted"/>
<sequence length="302" mass="33117">MSFCLVTTPTFAITTATITQSAMAPDCVEYKVVGVCYWLFCTWWGCTVRTSVKVRHYVPDLVVSAYNNPGDNPWSEMSFVGAPLPGAEGGGDTHGRHANEHSKVRFKSADAIGHPGGYIASNLASQSGYACATSATPVYPYFVSTLDTLAWRWGVPESAYPEALIPGRREVGQTGDMWGSVYPRAGALIQTHDYKAAAVVAQRVGDLVTRSGQMHVYTPLTASSRDGYWPPGPITEGDKKTHKWQQLSPKLEYTCAIFPNGGASETYSDRLSENGGYVWSLWRPYSCCQRRGQTFLGYTDFM</sequence>
<evidence type="ECO:0000313" key="3">
    <source>
        <dbReference type="Proteomes" id="UP000248090"/>
    </source>
</evidence>
<dbReference type="RefSeq" id="WP_110186057.1">
    <property type="nucleotide sequence ID" value="NZ_LAPT01000012.1"/>
</dbReference>
<gene>
    <name evidence="2" type="ORF">WH50_03315</name>
</gene>
<dbReference type="NCBIfam" id="TIGR03756">
    <property type="entry name" value="conj_TIGR03756"/>
    <property type="match status" value="1"/>
</dbReference>
<accession>A0ABX5M6Y2</accession>
<dbReference type="Proteomes" id="UP000248090">
    <property type="component" value="Unassembled WGS sequence"/>
</dbReference>
<dbReference type="InterPro" id="IPR026331">
    <property type="entry name" value="PFL_4710"/>
</dbReference>
<dbReference type="InterPro" id="IPR009649">
    <property type="entry name" value="TraU"/>
</dbReference>
<dbReference type="Pfam" id="PF06834">
    <property type="entry name" value="TraU"/>
    <property type="match status" value="1"/>
</dbReference>
<evidence type="ECO:0000313" key="2">
    <source>
        <dbReference type="EMBL" id="PXF32655.1"/>
    </source>
</evidence>